<comment type="subcellular location">
    <subcellularLocation>
        <location evidence="1">Cell membrane</location>
        <topology evidence="1">Multi-pass membrane protein</topology>
    </subcellularLocation>
</comment>
<evidence type="ECO:0000313" key="11">
    <source>
        <dbReference type="EMBL" id="MCZ7407472.1"/>
    </source>
</evidence>
<protein>
    <submittedName>
        <fullName evidence="10">AzlC family ABC transporter permease</fullName>
    </submittedName>
    <submittedName>
        <fullName evidence="9">Branched-chain amino acid ABC transporter</fullName>
    </submittedName>
</protein>
<feature type="transmembrane region" description="Helical" evidence="8">
    <location>
        <begin position="206"/>
        <end position="226"/>
    </location>
</feature>
<evidence type="ECO:0000256" key="3">
    <source>
        <dbReference type="ARBA" id="ARBA00022448"/>
    </source>
</evidence>
<evidence type="ECO:0000256" key="5">
    <source>
        <dbReference type="ARBA" id="ARBA00022692"/>
    </source>
</evidence>
<evidence type="ECO:0000313" key="12">
    <source>
        <dbReference type="Proteomes" id="UP000031386"/>
    </source>
</evidence>
<keyword evidence="5 8" id="KW-0812">Transmembrane</keyword>
<dbReference type="RefSeq" id="WP_041954663.1">
    <property type="nucleotide sequence ID" value="NZ_CALHGL010000031.1"/>
</dbReference>
<dbReference type="EMBL" id="CP009761">
    <property type="protein sequence ID" value="AIZ37088.1"/>
    <property type="molecule type" value="Genomic_DNA"/>
</dbReference>
<keyword evidence="4" id="KW-1003">Cell membrane</keyword>
<reference evidence="11" key="3">
    <citation type="submission" date="2022-07" db="EMBL/GenBank/DDBJ databases">
        <title>Parvimonas micra travels from the subgingival sulcus of the human oral cavity to the colorectal adenocarcinoma.</title>
        <authorList>
            <person name="Conde-Perez K."/>
            <person name="Buetas E."/>
            <person name="Aja-Macaya P."/>
            <person name="Martin-De Arribas E."/>
            <person name="Iglesias-Corras I."/>
            <person name="Trigo-Tasende N."/>
            <person name="Nasser-Ali M."/>
            <person name="Estevez L.S."/>
            <person name="Rumbo-Feal S."/>
            <person name="Otero-Alen B."/>
            <person name="Noguera J.F."/>
            <person name="Concha A."/>
            <person name="Pardinas-Lopez S."/>
            <person name="Carda-Dieguez M."/>
            <person name="Gomez-Randulfe I."/>
            <person name="Martinez-Lago N."/>
            <person name="Ladra S."/>
            <person name="Aparicio L.A."/>
            <person name="Bou G."/>
            <person name="Mira A."/>
            <person name="Vallejo J.A."/>
            <person name="Poza M."/>
        </authorList>
    </citation>
    <scope>NUCLEOTIDE SEQUENCE</scope>
    <source>
        <strain evidence="11">PM79KC-AC-4</strain>
    </source>
</reference>
<evidence type="ECO:0000313" key="10">
    <source>
        <dbReference type="EMBL" id="MBF1306997.1"/>
    </source>
</evidence>
<evidence type="ECO:0000256" key="8">
    <source>
        <dbReference type="SAM" id="Phobius"/>
    </source>
</evidence>
<dbReference type="Proteomes" id="UP000758611">
    <property type="component" value="Unassembled WGS sequence"/>
</dbReference>
<dbReference type="GO" id="GO:0005886">
    <property type="term" value="C:plasma membrane"/>
    <property type="evidence" value="ECO:0007669"/>
    <property type="project" value="UniProtKB-SubCell"/>
</dbReference>
<comment type="similarity">
    <text evidence="2">Belongs to the AzlC family.</text>
</comment>
<dbReference type="AlphaFoldDB" id="A0A0B4S2P5"/>
<feature type="transmembrane region" description="Helical" evidence="8">
    <location>
        <begin position="21"/>
        <end position="45"/>
    </location>
</feature>
<gene>
    <name evidence="10" type="ORF">HXM94_04375</name>
    <name evidence="11" type="ORF">NND69_03725</name>
    <name evidence="9" type="ORF">NW74_07010</name>
</gene>
<feature type="transmembrane region" description="Helical" evidence="8">
    <location>
        <begin position="57"/>
        <end position="79"/>
    </location>
</feature>
<keyword evidence="6 8" id="KW-1133">Transmembrane helix</keyword>
<keyword evidence="12" id="KW-1185">Reference proteome</keyword>
<dbReference type="EMBL" id="JANDZV010000002">
    <property type="protein sequence ID" value="MCZ7407472.1"/>
    <property type="molecule type" value="Genomic_DNA"/>
</dbReference>
<dbReference type="Pfam" id="PF03591">
    <property type="entry name" value="AzlC"/>
    <property type="match status" value="1"/>
</dbReference>
<organism evidence="9 12">
    <name type="scientific">Parvimonas micra</name>
    <dbReference type="NCBI Taxonomy" id="33033"/>
    <lineage>
        <taxon>Bacteria</taxon>
        <taxon>Bacillati</taxon>
        <taxon>Bacillota</taxon>
        <taxon>Tissierellia</taxon>
        <taxon>Tissierellales</taxon>
        <taxon>Peptoniphilaceae</taxon>
        <taxon>Parvimonas</taxon>
    </lineage>
</organism>
<dbReference type="KEGG" id="pmic:NW74_07010"/>
<dbReference type="EMBL" id="JABZRE010000012">
    <property type="protein sequence ID" value="MBF1306997.1"/>
    <property type="molecule type" value="Genomic_DNA"/>
</dbReference>
<dbReference type="Proteomes" id="UP001141458">
    <property type="component" value="Unassembled WGS sequence"/>
</dbReference>
<reference evidence="9 12" key="1">
    <citation type="submission" date="2014-10" db="EMBL/GenBank/DDBJ databases">
        <title>Complete genome sequence of Parvimonas micra KCOM 1535 (= ChDC B708).</title>
        <authorList>
            <person name="Kook J.-K."/>
            <person name="Park S.-N."/>
            <person name="Lim Y.K."/>
            <person name="Roh H."/>
        </authorList>
    </citation>
    <scope>NUCLEOTIDE SEQUENCE [LARGE SCALE GENOMIC DNA]</scope>
    <source>
        <strain evidence="9">KCOM 1535</strain>
        <strain evidence="12">KCOM 1535 / ChDC B708</strain>
    </source>
</reference>
<sequence>MKSTKNNFISGVRHSIPIWIGYIPSAITLGILCNTNSLGLLHAFLSSFVLYSGAAQFMLVGFLTSSVPLVGIAVSVFLLNTRLFLMSATLGATVDKVNHKAFPIVGWLLTDESFSILSFNKEKVNTSFTLGVQIPPYFIWGIFTIVGYFLGDFLPQNLKVAFSVGLLGLFVALLVPNVKKHLVTVRVVIVTAVIYAIIYYTKVFPLGWDIVFSIILSSIAGIFLIGNETLEDKEEIKE</sequence>
<evidence type="ECO:0000313" key="9">
    <source>
        <dbReference type="EMBL" id="AIZ37088.1"/>
    </source>
</evidence>
<keyword evidence="3" id="KW-0813">Transport</keyword>
<evidence type="ECO:0000256" key="6">
    <source>
        <dbReference type="ARBA" id="ARBA00022989"/>
    </source>
</evidence>
<accession>A0A0B4S2P5</accession>
<reference evidence="10" key="2">
    <citation type="submission" date="2020-04" db="EMBL/GenBank/DDBJ databases">
        <title>Deep metagenomics examines the oral microbiome during advanced dental caries in children, revealing novel taxa and co-occurrences with host molecules.</title>
        <authorList>
            <person name="Baker J.L."/>
            <person name="Morton J.T."/>
            <person name="Dinis M."/>
            <person name="Alvarez R."/>
            <person name="Tran N.C."/>
            <person name="Knight R."/>
            <person name="Edlund A."/>
        </authorList>
    </citation>
    <scope>NUCLEOTIDE SEQUENCE</scope>
    <source>
        <strain evidence="10">JCVI_23_bin.11</strain>
    </source>
</reference>
<dbReference type="PANTHER" id="PTHR34979:SF1">
    <property type="entry name" value="INNER MEMBRANE PROTEIN YGAZ"/>
    <property type="match status" value="1"/>
</dbReference>
<evidence type="ECO:0000256" key="7">
    <source>
        <dbReference type="ARBA" id="ARBA00023136"/>
    </source>
</evidence>
<keyword evidence="7 8" id="KW-0472">Membrane</keyword>
<dbReference type="GO" id="GO:1903785">
    <property type="term" value="P:L-valine transmembrane transport"/>
    <property type="evidence" value="ECO:0007669"/>
    <property type="project" value="TreeGrafter"/>
</dbReference>
<proteinExistence type="inferred from homology"/>
<dbReference type="OrthoDB" id="3177005at2"/>
<feature type="transmembrane region" description="Helical" evidence="8">
    <location>
        <begin position="128"/>
        <end position="150"/>
    </location>
</feature>
<name>A0A0B4S2P5_9FIRM</name>
<dbReference type="Proteomes" id="UP000031386">
    <property type="component" value="Chromosome"/>
</dbReference>
<dbReference type="STRING" id="33033.NW74_07010"/>
<dbReference type="PANTHER" id="PTHR34979">
    <property type="entry name" value="INNER MEMBRANE PROTEIN YGAZ"/>
    <property type="match status" value="1"/>
</dbReference>
<feature type="transmembrane region" description="Helical" evidence="8">
    <location>
        <begin position="182"/>
        <end position="200"/>
    </location>
</feature>
<evidence type="ECO:0000256" key="4">
    <source>
        <dbReference type="ARBA" id="ARBA00022475"/>
    </source>
</evidence>
<dbReference type="InterPro" id="IPR011606">
    <property type="entry name" value="Brnchd-chn_aa_trnsp_permease"/>
</dbReference>
<evidence type="ECO:0000256" key="2">
    <source>
        <dbReference type="ARBA" id="ARBA00010735"/>
    </source>
</evidence>
<evidence type="ECO:0000256" key="1">
    <source>
        <dbReference type="ARBA" id="ARBA00004651"/>
    </source>
</evidence>
<feature type="transmembrane region" description="Helical" evidence="8">
    <location>
        <begin position="156"/>
        <end position="175"/>
    </location>
</feature>